<evidence type="ECO:0000313" key="3">
    <source>
        <dbReference type="EMBL" id="GJS50250.1"/>
    </source>
</evidence>
<organism evidence="3 4">
    <name type="scientific">Tanacetum coccineum</name>
    <dbReference type="NCBI Taxonomy" id="301880"/>
    <lineage>
        <taxon>Eukaryota</taxon>
        <taxon>Viridiplantae</taxon>
        <taxon>Streptophyta</taxon>
        <taxon>Embryophyta</taxon>
        <taxon>Tracheophyta</taxon>
        <taxon>Spermatophyta</taxon>
        <taxon>Magnoliopsida</taxon>
        <taxon>eudicotyledons</taxon>
        <taxon>Gunneridae</taxon>
        <taxon>Pentapetalae</taxon>
        <taxon>asterids</taxon>
        <taxon>campanulids</taxon>
        <taxon>Asterales</taxon>
        <taxon>Asteraceae</taxon>
        <taxon>Asteroideae</taxon>
        <taxon>Anthemideae</taxon>
        <taxon>Anthemidinae</taxon>
        <taxon>Tanacetum</taxon>
    </lineage>
</organism>
<reference evidence="3" key="1">
    <citation type="journal article" date="2022" name="Int. J. Mol. Sci.">
        <title>Draft Genome of Tanacetum Coccineum: Genomic Comparison of Closely Related Tanacetum-Family Plants.</title>
        <authorList>
            <person name="Yamashiro T."/>
            <person name="Shiraishi A."/>
            <person name="Nakayama K."/>
            <person name="Satake H."/>
        </authorList>
    </citation>
    <scope>NUCLEOTIDE SEQUENCE</scope>
</reference>
<evidence type="ECO:0000256" key="1">
    <source>
        <dbReference type="SAM" id="MobiDB-lite"/>
    </source>
</evidence>
<dbReference type="InterPro" id="IPR013103">
    <property type="entry name" value="RVT_2"/>
</dbReference>
<dbReference type="Pfam" id="PF07727">
    <property type="entry name" value="RVT_2"/>
    <property type="match status" value="1"/>
</dbReference>
<accession>A0ABQ4WBJ7</accession>
<proteinExistence type="predicted"/>
<evidence type="ECO:0000259" key="2">
    <source>
        <dbReference type="Pfam" id="PF07727"/>
    </source>
</evidence>
<name>A0ABQ4WBJ7_9ASTR</name>
<protein>
    <submittedName>
        <fullName evidence="3">Retrovirus-related pol polyprotein from transposon TNT 1-94</fullName>
    </submittedName>
</protein>
<keyword evidence="4" id="KW-1185">Reference proteome</keyword>
<gene>
    <name evidence="3" type="ORF">Tco_0600371</name>
</gene>
<dbReference type="Proteomes" id="UP001151760">
    <property type="component" value="Unassembled WGS sequence"/>
</dbReference>
<sequence>MKVEESLNVTFDESPPPTKLSPLVDDDVGEEEAIGNNTKIESKNHPPEQVIGNLNQRTLRSQVKNHSNFFCFISTIKPKNVNEALGDESWVIDMQEELNQFIANDVWDLVPLPKSHTVVGTKWVYRNKLDENGTVFRNKGRLVAQGYNQQEGIDYDETYAPVARVLESWLSFSLHTPQVLELWLQFSPHTPHVILLENSSAYTLAIGFILEKNITYLELHYELCNYIGPVDWTQISHLGLIPLCCDALVFISQSRNPEEDRCAYKSLDTHELPNTRIEKARRHGKVYNWETATYGKIWYDEDVHDLRSVETEFTAIVFDNAFTSKVTPSYEPTVSPLNDNKIDFRISFDESDDEDYTVIYDENSFSYKIIFVDNLKTDSENDNDKVNMPSFPSPEPEVSYSNDLDFFKDFENEFPAIVYNDALTSKSDFLTEHIISPQRIDEFNNETSLTECDEKEQNVLYFNDLFPFNVIYPDDLKSDTDNDNDKIDIEQPSGDMSVIPLPNVINVDTQGSNKLLETRPCYKKIDDMVYSEKDVCWTRTKHSEASSTHFYSSTQIGELSRATY</sequence>
<comment type="caution">
    <text evidence="3">The sequence shown here is derived from an EMBL/GenBank/DDBJ whole genome shotgun (WGS) entry which is preliminary data.</text>
</comment>
<feature type="region of interest" description="Disordered" evidence="1">
    <location>
        <begin position="1"/>
        <end position="21"/>
    </location>
</feature>
<feature type="domain" description="Reverse transcriptase Ty1/copia-type" evidence="2">
    <location>
        <begin position="104"/>
        <end position="165"/>
    </location>
</feature>
<reference evidence="3" key="2">
    <citation type="submission" date="2022-01" db="EMBL/GenBank/DDBJ databases">
        <authorList>
            <person name="Yamashiro T."/>
            <person name="Shiraishi A."/>
            <person name="Satake H."/>
            <person name="Nakayama K."/>
        </authorList>
    </citation>
    <scope>NUCLEOTIDE SEQUENCE</scope>
</reference>
<dbReference type="EMBL" id="BQNB010008502">
    <property type="protein sequence ID" value="GJS50250.1"/>
    <property type="molecule type" value="Genomic_DNA"/>
</dbReference>
<evidence type="ECO:0000313" key="4">
    <source>
        <dbReference type="Proteomes" id="UP001151760"/>
    </source>
</evidence>